<feature type="region of interest" description="Disordered" evidence="5">
    <location>
        <begin position="178"/>
        <end position="199"/>
    </location>
</feature>
<dbReference type="PANTHER" id="PTHR31150">
    <property type="entry name" value="EXPRESSED PROTEIN"/>
    <property type="match status" value="1"/>
</dbReference>
<dbReference type="Gene3D" id="3.30.40.10">
    <property type="entry name" value="Zinc/RING finger domain, C3HC4 (zinc finger)"/>
    <property type="match status" value="1"/>
</dbReference>
<keyword evidence="2 4" id="KW-0863">Zinc-finger</keyword>
<feature type="domain" description="RING-type" evidence="6">
    <location>
        <begin position="486"/>
        <end position="538"/>
    </location>
</feature>
<reference evidence="7" key="1">
    <citation type="submission" date="2020-07" db="EMBL/GenBank/DDBJ databases">
        <title>Genome sequence and genetic diversity analysis of an under-domesticated orphan crop, white fonio (Digitaria exilis).</title>
        <authorList>
            <person name="Bennetzen J.L."/>
            <person name="Chen S."/>
            <person name="Ma X."/>
            <person name="Wang X."/>
            <person name="Yssel A.E.J."/>
            <person name="Chaluvadi S.R."/>
            <person name="Johnson M."/>
            <person name="Gangashetty P."/>
            <person name="Hamidou F."/>
            <person name="Sanogo M.D."/>
            <person name="Zwaenepoel A."/>
            <person name="Wallace J."/>
            <person name="Van De Peer Y."/>
            <person name="Van Deynze A."/>
        </authorList>
    </citation>
    <scope>NUCLEOTIDE SEQUENCE</scope>
    <source>
        <tissue evidence="7">Leaves</tissue>
    </source>
</reference>
<dbReference type="InterPro" id="IPR018957">
    <property type="entry name" value="Znf_C3HC4_RING-type"/>
</dbReference>
<feature type="compositionally biased region" description="Polar residues" evidence="5">
    <location>
        <begin position="256"/>
        <end position="288"/>
    </location>
</feature>
<dbReference type="AlphaFoldDB" id="A0A835F026"/>
<name>A0A835F026_9POAL</name>
<evidence type="ECO:0000313" key="7">
    <source>
        <dbReference type="EMBL" id="KAF8724122.1"/>
    </source>
</evidence>
<proteinExistence type="predicted"/>
<gene>
    <name evidence="7" type="ORF">HU200_021136</name>
</gene>
<evidence type="ECO:0000313" key="8">
    <source>
        <dbReference type="Proteomes" id="UP000636709"/>
    </source>
</evidence>
<dbReference type="SMART" id="SM00184">
    <property type="entry name" value="RING"/>
    <property type="match status" value="1"/>
</dbReference>
<keyword evidence="1" id="KW-0479">Metal-binding</keyword>
<dbReference type="PANTHER" id="PTHR31150:SF32">
    <property type="entry name" value="RING_U-BOX SUPERFAMILY PROTEIN"/>
    <property type="match status" value="1"/>
</dbReference>
<evidence type="ECO:0000259" key="6">
    <source>
        <dbReference type="PROSITE" id="PS50089"/>
    </source>
</evidence>
<accession>A0A835F026</accession>
<dbReference type="EMBL" id="JACEFO010001663">
    <property type="protein sequence ID" value="KAF8724122.1"/>
    <property type="molecule type" value="Genomic_DNA"/>
</dbReference>
<evidence type="ECO:0000256" key="5">
    <source>
        <dbReference type="SAM" id="MobiDB-lite"/>
    </source>
</evidence>
<dbReference type="GO" id="GO:0008270">
    <property type="term" value="F:zinc ion binding"/>
    <property type="evidence" value="ECO:0007669"/>
    <property type="project" value="UniProtKB-KW"/>
</dbReference>
<organism evidence="7 8">
    <name type="scientific">Digitaria exilis</name>
    <dbReference type="NCBI Taxonomy" id="1010633"/>
    <lineage>
        <taxon>Eukaryota</taxon>
        <taxon>Viridiplantae</taxon>
        <taxon>Streptophyta</taxon>
        <taxon>Embryophyta</taxon>
        <taxon>Tracheophyta</taxon>
        <taxon>Spermatophyta</taxon>
        <taxon>Magnoliopsida</taxon>
        <taxon>Liliopsida</taxon>
        <taxon>Poales</taxon>
        <taxon>Poaceae</taxon>
        <taxon>PACMAD clade</taxon>
        <taxon>Panicoideae</taxon>
        <taxon>Panicodae</taxon>
        <taxon>Paniceae</taxon>
        <taxon>Anthephorinae</taxon>
        <taxon>Digitaria</taxon>
    </lineage>
</organism>
<feature type="compositionally biased region" description="Polar residues" evidence="5">
    <location>
        <begin position="389"/>
        <end position="419"/>
    </location>
</feature>
<feature type="region of interest" description="Disordered" evidence="5">
    <location>
        <begin position="569"/>
        <end position="589"/>
    </location>
</feature>
<evidence type="ECO:0000256" key="1">
    <source>
        <dbReference type="ARBA" id="ARBA00022723"/>
    </source>
</evidence>
<dbReference type="InterPro" id="IPR013083">
    <property type="entry name" value="Znf_RING/FYVE/PHD"/>
</dbReference>
<protein>
    <recommendedName>
        <fullName evidence="6">RING-type domain-containing protein</fullName>
    </recommendedName>
</protein>
<evidence type="ECO:0000256" key="3">
    <source>
        <dbReference type="ARBA" id="ARBA00022833"/>
    </source>
</evidence>
<feature type="compositionally biased region" description="Polar residues" evidence="5">
    <location>
        <begin position="360"/>
        <end position="373"/>
    </location>
</feature>
<dbReference type="Pfam" id="PF00097">
    <property type="entry name" value="zf-C3HC4"/>
    <property type="match status" value="1"/>
</dbReference>
<dbReference type="PROSITE" id="PS50089">
    <property type="entry name" value="ZF_RING_2"/>
    <property type="match status" value="1"/>
</dbReference>
<dbReference type="OrthoDB" id="1938835at2759"/>
<dbReference type="InterPro" id="IPR001841">
    <property type="entry name" value="Znf_RING"/>
</dbReference>
<comment type="caution">
    <text evidence="7">The sequence shown here is derived from an EMBL/GenBank/DDBJ whole genome shotgun (WGS) entry which is preliminary data.</text>
</comment>
<keyword evidence="8" id="KW-1185">Reference proteome</keyword>
<sequence length="631" mass="69847">MGANCCIAAKERAQPCMAPVEVSTYRVRHSPSWSFRWDNRTHIEDIMENTAVFSNQSSGNIQPEVKNSFIAPTEGHNSGDSRSDVFHKVKWQKSDKKMEASKLSKVDPRGKGLKYCSVLCFKYCSCVVFACWWDLILLTECYADQSTANDSPPEGNRKERPLMGGQFAHLVRNKTSNNLADNDLDRSSKHPKKVKKEPSNMGANCCIAAKERTQPCITPIEVSAYRNVRHSPSWSFRWDNRTHIEDIIEIPALFSNHSSGSIRPDTKSGSIAPTEGISNGNSLGTSPSDVFRRAKWLKSDKKMEAPKSTKADSHADRSLASNSSPEAKLSRKSLDMLSVASDLKTSASVPSTPPLASRADPSSSRGHSQSTDSDSMKKARRSPGYQLYRQVSDSKIPSLRSLNEISSPEGRPSSSMLSVCSNDLSAAGSHGESSDGWSMRTFSEMVATSQRERWSLDSELLGSISSKMTRSNTSNSSGLPPDQEVCKLCLKLLKERSTWNAQELAVVAVLLCGHVYHADCLDSITTEADKYDPPCPVCMHGEKCTVKLFGKLESKNKIPKNVVVDIDIDGNGKHQKKGRREPRLGTSSSMKVPFSRPFLKRHFSIGSRPPCSVSETDSTRKKGFWARHWRE</sequence>
<evidence type="ECO:0000256" key="4">
    <source>
        <dbReference type="PROSITE-ProRule" id="PRU00175"/>
    </source>
</evidence>
<keyword evidence="3" id="KW-0862">Zinc</keyword>
<dbReference type="SUPFAM" id="SSF57850">
    <property type="entry name" value="RING/U-box"/>
    <property type="match status" value="1"/>
</dbReference>
<feature type="compositionally biased region" description="Basic and acidic residues" evidence="5">
    <location>
        <begin position="297"/>
        <end position="317"/>
    </location>
</feature>
<dbReference type="Proteomes" id="UP000636709">
    <property type="component" value="Unassembled WGS sequence"/>
</dbReference>
<evidence type="ECO:0000256" key="2">
    <source>
        <dbReference type="ARBA" id="ARBA00022771"/>
    </source>
</evidence>
<feature type="region of interest" description="Disordered" evidence="5">
    <location>
        <begin position="256"/>
        <end position="419"/>
    </location>
</feature>